<evidence type="ECO:0000313" key="3">
    <source>
        <dbReference type="Proteomes" id="UP000800235"/>
    </source>
</evidence>
<protein>
    <submittedName>
        <fullName evidence="2">Uncharacterized protein</fullName>
    </submittedName>
</protein>
<proteinExistence type="predicted"/>
<accession>A0A9P4NY44</accession>
<evidence type="ECO:0000313" key="2">
    <source>
        <dbReference type="EMBL" id="KAF2433797.1"/>
    </source>
</evidence>
<feature type="compositionally biased region" description="Basic residues" evidence="1">
    <location>
        <begin position="68"/>
        <end position="79"/>
    </location>
</feature>
<feature type="region of interest" description="Disordered" evidence="1">
    <location>
        <begin position="1"/>
        <end position="83"/>
    </location>
</feature>
<dbReference type="Proteomes" id="UP000800235">
    <property type="component" value="Unassembled WGS sequence"/>
</dbReference>
<feature type="compositionally biased region" description="Basic and acidic residues" evidence="1">
    <location>
        <begin position="8"/>
        <end position="45"/>
    </location>
</feature>
<comment type="caution">
    <text evidence="2">The sequence shown here is derived from an EMBL/GenBank/DDBJ whole genome shotgun (WGS) entry which is preliminary data.</text>
</comment>
<feature type="region of interest" description="Disordered" evidence="1">
    <location>
        <begin position="677"/>
        <end position="696"/>
    </location>
</feature>
<feature type="compositionally biased region" description="Polar residues" evidence="1">
    <location>
        <begin position="112"/>
        <end position="131"/>
    </location>
</feature>
<reference evidence="2" key="1">
    <citation type="journal article" date="2020" name="Stud. Mycol.">
        <title>101 Dothideomycetes genomes: a test case for predicting lifestyles and emergence of pathogens.</title>
        <authorList>
            <person name="Haridas S."/>
            <person name="Albert R."/>
            <person name="Binder M."/>
            <person name="Bloem J."/>
            <person name="Labutti K."/>
            <person name="Salamov A."/>
            <person name="Andreopoulos B."/>
            <person name="Baker S."/>
            <person name="Barry K."/>
            <person name="Bills G."/>
            <person name="Bluhm B."/>
            <person name="Cannon C."/>
            <person name="Castanera R."/>
            <person name="Culley D."/>
            <person name="Daum C."/>
            <person name="Ezra D."/>
            <person name="Gonzalez J."/>
            <person name="Henrissat B."/>
            <person name="Kuo A."/>
            <person name="Liang C."/>
            <person name="Lipzen A."/>
            <person name="Lutzoni F."/>
            <person name="Magnuson J."/>
            <person name="Mondo S."/>
            <person name="Nolan M."/>
            <person name="Ohm R."/>
            <person name="Pangilinan J."/>
            <person name="Park H.-J."/>
            <person name="Ramirez L."/>
            <person name="Alfaro M."/>
            <person name="Sun H."/>
            <person name="Tritt A."/>
            <person name="Yoshinaga Y."/>
            <person name="Zwiers L.-H."/>
            <person name="Turgeon B."/>
            <person name="Goodwin S."/>
            <person name="Spatafora J."/>
            <person name="Crous P."/>
            <person name="Grigoriev I."/>
        </authorList>
    </citation>
    <scope>NUCLEOTIDE SEQUENCE</scope>
    <source>
        <strain evidence="2">CBS 130266</strain>
    </source>
</reference>
<evidence type="ECO:0000256" key="1">
    <source>
        <dbReference type="SAM" id="MobiDB-lite"/>
    </source>
</evidence>
<keyword evidence="3" id="KW-1185">Reference proteome</keyword>
<feature type="region of interest" description="Disordered" evidence="1">
    <location>
        <begin position="112"/>
        <end position="162"/>
    </location>
</feature>
<dbReference type="EMBL" id="MU007019">
    <property type="protein sequence ID" value="KAF2433797.1"/>
    <property type="molecule type" value="Genomic_DNA"/>
</dbReference>
<dbReference type="AlphaFoldDB" id="A0A9P4NY44"/>
<sequence>MTPKAPKHIADADQRRDRVSNKRIYEDSSENEHRRKKPEIDRTSEKQPPPGNSDGSEVVPRSNNHSNRNARRNHLKYQKKRLDVADAATAPQINLPHLSAFSASQGLQSLKGSEAQPTVATISPLSTLTPSKSEEPKTTAAPSPSKIHVPDPKNTAEATGPNTEVISQVSSTRFFESLDDVDANVNENVTAAHGNANCHPTSHPYEQKHKETHSVAPEIKCQSHSTAASSPKSTQALKPETIVNFDPQPVSAPIPFSGSPDPVTDSVDLMINLAAVLSLTPDFIAPPTAQEILQLAWENPGILTVPEFCQAVDYIKATARNIAVLVASYAPDKLFAFHCSEVATTSSECQLKAAVLQVQLLQVRLNQYSAYCEYFIQGRNDASWFLFEMFQSLVVMISNEQSCAKFIRELGTRTLKMNCLHYGINKSDSLKLREQYQQHGYLPKAYQDVFLNTLPPFEREWKVSEACRQNFAILCITNALEVGGWTTGAKFEHLALSDGYRLRSVSKARLQFIQEGASYLLNNNTLQGEVNSFPRLSTFLRNAGISMSHVKHLNLDANILTSCDCTAFLGLCTALQTVNINFEEMFYSWDDLTNDFHFPYHPLQLYGQGGRRRSIYFTKLARYIRDCHLSPIRKLVGVRKPLKKLTIVFHDPIGRGFGSAVLRAYFQHAVDADVKTELSRPEAMTSGPSPGKTVNRMSAIDSEQSGGSVKKVMANNSKVVAQIVPSETEGRVGKNKVEEVVAKENLEKTEGTSGSMGKIAAGKNGQQAHASEDTSTTEICIHDYLEEYAGVISRGVGRYADRSRTYPRMAASTLNRTILEHLKATAHQSSLAFTHKVAQMGGIYMLPPFRSLTQHDRRSWRITP</sequence>
<feature type="region of interest" description="Disordered" evidence="1">
    <location>
        <begin position="747"/>
        <end position="771"/>
    </location>
</feature>
<name>A0A9P4NY44_9PEZI</name>
<gene>
    <name evidence="2" type="ORF">EJ08DRAFT_731366</name>
</gene>
<organism evidence="2 3">
    <name type="scientific">Tothia fuscella</name>
    <dbReference type="NCBI Taxonomy" id="1048955"/>
    <lineage>
        <taxon>Eukaryota</taxon>
        <taxon>Fungi</taxon>
        <taxon>Dikarya</taxon>
        <taxon>Ascomycota</taxon>
        <taxon>Pezizomycotina</taxon>
        <taxon>Dothideomycetes</taxon>
        <taxon>Pleosporomycetidae</taxon>
        <taxon>Venturiales</taxon>
        <taxon>Cylindrosympodiaceae</taxon>
        <taxon>Tothia</taxon>
    </lineage>
</organism>